<evidence type="ECO:0000313" key="2">
    <source>
        <dbReference type="Proteomes" id="UP001239909"/>
    </source>
</evidence>
<dbReference type="EMBL" id="BSYI01000013">
    <property type="protein sequence ID" value="GMG82833.1"/>
    <property type="molecule type" value="Genomic_DNA"/>
</dbReference>
<gene>
    <name evidence="1" type="ORF">LNKW23_20460</name>
</gene>
<reference evidence="1 2" key="1">
    <citation type="submission" date="2023-04" db="EMBL/GenBank/DDBJ databases">
        <title>Marinoamorphus aggregata gen. nov., sp. Nov., isolate from tissue of brittle star Ophioplocus japonicus.</title>
        <authorList>
            <person name="Kawano K."/>
            <person name="Sawayama S."/>
            <person name="Nakagawa S."/>
        </authorList>
    </citation>
    <scope>NUCLEOTIDE SEQUENCE [LARGE SCALE GENOMIC DNA]</scope>
    <source>
        <strain evidence="1 2">NKW23</strain>
    </source>
</reference>
<proteinExistence type="predicted"/>
<evidence type="ECO:0000313" key="1">
    <source>
        <dbReference type="EMBL" id="GMG82833.1"/>
    </source>
</evidence>
<sequence>MLRSLLGLAWGVVRAGVLADAGQAGRRCWNGLDSRSRRSGRAHLTVSVRQGWALELLRRLLDAAWGRLGRVRRSRRGPASGLLR</sequence>
<accession>A0ABQ6LHR8</accession>
<organism evidence="1 2">
    <name type="scientific">Paralimibaculum aggregatum</name>
    <dbReference type="NCBI Taxonomy" id="3036245"/>
    <lineage>
        <taxon>Bacteria</taxon>
        <taxon>Pseudomonadati</taxon>
        <taxon>Pseudomonadota</taxon>
        <taxon>Alphaproteobacteria</taxon>
        <taxon>Rhodobacterales</taxon>
        <taxon>Paracoccaceae</taxon>
        <taxon>Paralimibaculum</taxon>
    </lineage>
</organism>
<protein>
    <recommendedName>
        <fullName evidence="3">Secreted protein</fullName>
    </recommendedName>
</protein>
<name>A0ABQ6LHR8_9RHOB</name>
<evidence type="ECO:0008006" key="3">
    <source>
        <dbReference type="Google" id="ProtNLM"/>
    </source>
</evidence>
<keyword evidence="2" id="KW-1185">Reference proteome</keyword>
<comment type="caution">
    <text evidence="1">The sequence shown here is derived from an EMBL/GenBank/DDBJ whole genome shotgun (WGS) entry which is preliminary data.</text>
</comment>
<dbReference type="Proteomes" id="UP001239909">
    <property type="component" value="Unassembled WGS sequence"/>
</dbReference>